<keyword evidence="2" id="KW-1185">Reference proteome</keyword>
<proteinExistence type="predicted"/>
<dbReference type="EMBL" id="BJUZ01000001">
    <property type="protein sequence ID" value="GEK93162.1"/>
    <property type="molecule type" value="Genomic_DNA"/>
</dbReference>
<dbReference type="RefSeq" id="WP_146794469.1">
    <property type="nucleotide sequence ID" value="NZ_BARC01000011.1"/>
</dbReference>
<protein>
    <submittedName>
        <fullName evidence="1">Uncharacterized protein</fullName>
    </submittedName>
</protein>
<evidence type="ECO:0000313" key="2">
    <source>
        <dbReference type="Proteomes" id="UP000321230"/>
    </source>
</evidence>
<dbReference type="Proteomes" id="UP000321230">
    <property type="component" value="Unassembled WGS sequence"/>
</dbReference>
<name>A0A511B009_9PROT</name>
<accession>A0A511B009</accession>
<sequence>MSDTFGVGQATQAATTAATTAAQMALEKSAMDKAAKTGAGQAQAISASGTAAQDYLNPYVSVGNKLIGSMYDNNAYNSTDDSYINNATNALNQTTLEQTPGYEWNLSQGEQAATNSAAARGLANSGAALKGASTYASGLADSTYQNQFNDQLSANSAAQSNLTNTFNRQNALLGYGSNAASASANNATNTASLSAQAALAGVGANMAGTASMANSLTNGLTNLGNQASSYGSNYLTYKNLLNGGAS</sequence>
<dbReference type="OrthoDB" id="7284164at2"/>
<organism evidence="1 2">
    <name type="scientific">Gluconobacter wancherniae NBRC 103581</name>
    <dbReference type="NCBI Taxonomy" id="656744"/>
    <lineage>
        <taxon>Bacteria</taxon>
        <taxon>Pseudomonadati</taxon>
        <taxon>Pseudomonadota</taxon>
        <taxon>Alphaproteobacteria</taxon>
        <taxon>Acetobacterales</taxon>
        <taxon>Acetobacteraceae</taxon>
        <taxon>Gluconobacter</taxon>
    </lineage>
</organism>
<evidence type="ECO:0000313" key="1">
    <source>
        <dbReference type="EMBL" id="GEK93162.1"/>
    </source>
</evidence>
<comment type="caution">
    <text evidence="1">The sequence shown here is derived from an EMBL/GenBank/DDBJ whole genome shotgun (WGS) entry which is preliminary data.</text>
</comment>
<gene>
    <name evidence="1" type="ORF">GWA01_09320</name>
</gene>
<dbReference type="AlphaFoldDB" id="A0A511B009"/>
<reference evidence="1 2" key="1">
    <citation type="submission" date="2019-07" db="EMBL/GenBank/DDBJ databases">
        <title>Whole genome shotgun sequence of Gluconobacter wancherniae NBRC 103581.</title>
        <authorList>
            <person name="Hosoyama A."/>
            <person name="Uohara A."/>
            <person name="Ohji S."/>
            <person name="Ichikawa N."/>
        </authorList>
    </citation>
    <scope>NUCLEOTIDE SEQUENCE [LARGE SCALE GENOMIC DNA]</scope>
    <source>
        <strain evidence="1 2">NBRC 103581</strain>
    </source>
</reference>